<evidence type="ECO:0000313" key="2">
    <source>
        <dbReference type="EMBL" id="NAS14074.1"/>
    </source>
</evidence>
<evidence type="ECO:0000256" key="1">
    <source>
        <dbReference type="SAM" id="MobiDB-lite"/>
    </source>
</evidence>
<organism evidence="2 3">
    <name type="scientific">Poritiphilus flavus</name>
    <dbReference type="NCBI Taxonomy" id="2697053"/>
    <lineage>
        <taxon>Bacteria</taxon>
        <taxon>Pseudomonadati</taxon>
        <taxon>Bacteroidota</taxon>
        <taxon>Flavobacteriia</taxon>
        <taxon>Flavobacteriales</taxon>
        <taxon>Flavobacteriaceae</taxon>
        <taxon>Poritiphilus</taxon>
    </lineage>
</organism>
<gene>
    <name evidence="2" type="ORF">GTQ38_18840</name>
</gene>
<sequence length="217" mass="24297">MEEPTSVIELLSSSQNSRDQGPNEELAARIAGENDHKAVKELVAHLSDKSKAIQNDCIKVIYEIGERNPKLIANYAPDLLPLLKSKNNRLQWGAMTAIFTISSERPEWVYAALPEILAAAELGSVITKDNAVNTLIRLCTYEAYADNCFDLLNEQILKSPVNQLPMYAERAFTVITAANKSIFVKSLNSRLADIEKESKRQRVEAVLRKIQKHFPDS</sequence>
<dbReference type="Gene3D" id="1.25.10.10">
    <property type="entry name" value="Leucine-rich Repeat Variant"/>
    <property type="match status" value="1"/>
</dbReference>
<dbReference type="RefSeq" id="WP_161437103.1">
    <property type="nucleotide sequence ID" value="NZ_WXYO01000008.1"/>
</dbReference>
<dbReference type="SUPFAM" id="SSF48371">
    <property type="entry name" value="ARM repeat"/>
    <property type="match status" value="1"/>
</dbReference>
<reference evidence="2 3" key="1">
    <citation type="submission" date="2020-01" db="EMBL/GenBank/DDBJ databases">
        <title>Bacteria diversity of Porities sp.</title>
        <authorList>
            <person name="Wang G."/>
        </authorList>
    </citation>
    <scope>NUCLEOTIDE SEQUENCE [LARGE SCALE GENOMIC DNA]</scope>
    <source>
        <strain evidence="2 3">R33</strain>
    </source>
</reference>
<dbReference type="Proteomes" id="UP000475249">
    <property type="component" value="Unassembled WGS sequence"/>
</dbReference>
<dbReference type="AlphaFoldDB" id="A0A6L9EH42"/>
<dbReference type="InterPro" id="IPR016024">
    <property type="entry name" value="ARM-type_fold"/>
</dbReference>
<proteinExistence type="predicted"/>
<evidence type="ECO:0008006" key="4">
    <source>
        <dbReference type="Google" id="ProtNLM"/>
    </source>
</evidence>
<evidence type="ECO:0000313" key="3">
    <source>
        <dbReference type="Proteomes" id="UP000475249"/>
    </source>
</evidence>
<name>A0A6L9EH42_9FLAO</name>
<dbReference type="InterPro" id="IPR011989">
    <property type="entry name" value="ARM-like"/>
</dbReference>
<feature type="compositionally biased region" description="Polar residues" evidence="1">
    <location>
        <begin position="11"/>
        <end position="20"/>
    </location>
</feature>
<feature type="region of interest" description="Disordered" evidence="1">
    <location>
        <begin position="1"/>
        <end position="22"/>
    </location>
</feature>
<comment type="caution">
    <text evidence="2">The sequence shown here is derived from an EMBL/GenBank/DDBJ whole genome shotgun (WGS) entry which is preliminary data.</text>
</comment>
<keyword evidence="3" id="KW-1185">Reference proteome</keyword>
<dbReference type="EMBL" id="WXYO01000008">
    <property type="protein sequence ID" value="NAS14074.1"/>
    <property type="molecule type" value="Genomic_DNA"/>
</dbReference>
<protein>
    <recommendedName>
        <fullName evidence="4">HEAT repeat-containing protein</fullName>
    </recommendedName>
</protein>
<accession>A0A6L9EH42</accession>